<dbReference type="AlphaFoldDB" id="V6TCW4"/>
<accession>V6TCW4</accession>
<sequence>MTVLLKYGGPVKTERDFYSKVTRILGMDDLHKGANGPSIVDKLEDLLREQFNEKERKWDEQDIRRHELRMKHKECILKRLELQRRAGQMYTAEQVELATAAATSQHMLPAIVRRSLRNGEYAYHGKNCSVQELRHCSCKLSSRLLDEARECTHKPVPSWELNKLAPTGHSLSMSQPPTTGKGHTTLNIDGLPVEERSVSGPILRSQSRAAFTTLISAKDKPLEAKENHSLINMSQYNNSKIDMLSGLSMQLFNPDDMRRLLETEKQDGTGRRLEESLPFKSTLEGSVFNLTGTQTRISHRSSSAISPDSPVRSMPISFFDSLPLVQPSSLSASSKAPLTAYSDLESVSPITHTDTISELNPKSAGADTQSLSLPAPTISTFTFHENHEYYKNPYLVTCAPVSKALSMRHVASKPTQLVTTESINLKTSAAEQSHLPELKLETTISLPQVLRCNRLAQKVEPLGLAKIEPIAFVSDTTNVLTEEFQYPFKHPKRDKPRRARVQFAEQTLFKVGANDDRIAETYDSDSDDYVMCSKQKSSLQHRLINSTDNENESLDSKMDFSGTSSCKTVGSQCGLLDDVSVNISLIHKSGGASQKRSGAVDSPSALIKEFEEKHFLHMSGKGANL</sequence>
<name>V6TCW4_GIAIN</name>
<dbReference type="VEuPathDB" id="GiardiaDB:GL50581_385"/>
<comment type="caution">
    <text evidence="1">The sequence shown here is derived from an EMBL/GenBank/DDBJ whole genome shotgun (WGS) entry which is preliminary data.</text>
</comment>
<dbReference type="VEuPathDB" id="GiardiaDB:QR46_0486"/>
<reference evidence="1 2" key="2">
    <citation type="journal article" date="2013" name="Genome Biol. Evol.">
        <title>Genome sequencing of Giardia lamblia genotypes A2 and B isolates (DH and GS) and comparative analysis with the genomes of genotypes A1 and E (WB and Pig).</title>
        <authorList>
            <person name="Adam R.D."/>
            <person name="Dahlstrom E.W."/>
            <person name="Martens C.A."/>
            <person name="Bruno D.P."/>
            <person name="Barbian K.D."/>
            <person name="Ricklefs S.M."/>
            <person name="Hernandez M.M."/>
            <person name="Narla N.P."/>
            <person name="Patel R.B."/>
            <person name="Porcella S.F."/>
            <person name="Nash T.E."/>
        </authorList>
    </citation>
    <scope>NUCLEOTIDE SEQUENCE [LARGE SCALE GENOMIC DNA]</scope>
    <source>
        <strain evidence="1 2">DH</strain>
    </source>
</reference>
<proteinExistence type="predicted"/>
<dbReference type="Proteomes" id="UP000018320">
    <property type="component" value="Unassembled WGS sequence"/>
</dbReference>
<protein>
    <submittedName>
        <fullName evidence="1">Uncharacterized protein</fullName>
    </submittedName>
</protein>
<reference evidence="2" key="1">
    <citation type="submission" date="2012-02" db="EMBL/GenBank/DDBJ databases">
        <title>Genome sequencing of Giardia lamblia Genotypes A2 and B isolates (DH and GS) and comparative analysis with the genomes of Genotypes A1 and E (WB and Pig).</title>
        <authorList>
            <person name="Adam R."/>
            <person name="Dahlstrom E."/>
            <person name="Martens C."/>
            <person name="Bruno D."/>
            <person name="Barbian K."/>
            <person name="Porcella S.F."/>
            <person name="Nash T."/>
        </authorList>
    </citation>
    <scope>NUCLEOTIDE SEQUENCE</scope>
    <source>
        <strain evidence="2">DH</strain>
    </source>
</reference>
<evidence type="ECO:0000313" key="1">
    <source>
        <dbReference type="EMBL" id="ESU36232.1"/>
    </source>
</evidence>
<gene>
    <name evidence="1" type="ORF">DHA2_152566</name>
</gene>
<dbReference type="EMBL" id="AHGT01000053">
    <property type="protein sequence ID" value="ESU36232.1"/>
    <property type="molecule type" value="Genomic_DNA"/>
</dbReference>
<dbReference type="VEuPathDB" id="GiardiaDB:DHA2_152566"/>
<dbReference type="VEuPathDB" id="GiardiaDB:GL50803_0060838"/>
<evidence type="ECO:0000313" key="2">
    <source>
        <dbReference type="Proteomes" id="UP000018320"/>
    </source>
</evidence>
<organism evidence="1 2">
    <name type="scientific">Giardia intestinalis</name>
    <name type="common">Giardia lamblia</name>
    <dbReference type="NCBI Taxonomy" id="5741"/>
    <lineage>
        <taxon>Eukaryota</taxon>
        <taxon>Metamonada</taxon>
        <taxon>Diplomonadida</taxon>
        <taxon>Hexamitidae</taxon>
        <taxon>Giardiinae</taxon>
        <taxon>Giardia</taxon>
    </lineage>
</organism>